<protein>
    <recommendedName>
        <fullName evidence="3">BAH domain-containing protein</fullName>
    </recommendedName>
</protein>
<organism evidence="1 2">
    <name type="scientific">Chara braunii</name>
    <name type="common">Braun's stonewort</name>
    <dbReference type="NCBI Taxonomy" id="69332"/>
    <lineage>
        <taxon>Eukaryota</taxon>
        <taxon>Viridiplantae</taxon>
        <taxon>Streptophyta</taxon>
        <taxon>Charophyceae</taxon>
        <taxon>Charales</taxon>
        <taxon>Characeae</taxon>
        <taxon>Chara</taxon>
    </lineage>
</organism>
<accession>A0A388JT43</accession>
<name>A0A388JT43_CHABU</name>
<dbReference type="EMBL" id="BFEA01000015">
    <property type="protein sequence ID" value="GBG60955.1"/>
    <property type="molecule type" value="Genomic_DNA"/>
</dbReference>
<sequence>MHWPPTSHTTFNGGKTSFKMQEALDMEDTNLKESFQWPTIIEVEVMGGDSSPQTPEDVGQCLDDVFPPERPVYVGARKSRQYREERDEKYEDLVVNKFIALRALPGKQEKGKPYHIGKVVELLPIKRFKVVWFAQREKGDGYYPCYRRNAQGRPTRDHFEDIFDWSCGVLCYNCDLKTNKTLLAVTKKKISEMLESMDVDDDEGEDILALPSNECQAISEKNGENDCLTDVITFVNH</sequence>
<proteinExistence type="predicted"/>
<evidence type="ECO:0000313" key="2">
    <source>
        <dbReference type="Proteomes" id="UP000265515"/>
    </source>
</evidence>
<gene>
    <name evidence="1" type="ORF">CBR_g16076</name>
</gene>
<dbReference type="Gramene" id="GBG60955">
    <property type="protein sequence ID" value="GBG60955"/>
    <property type="gene ID" value="CBR_g16076"/>
</dbReference>
<dbReference type="Proteomes" id="UP000265515">
    <property type="component" value="Unassembled WGS sequence"/>
</dbReference>
<comment type="caution">
    <text evidence="1">The sequence shown here is derived from an EMBL/GenBank/DDBJ whole genome shotgun (WGS) entry which is preliminary data.</text>
</comment>
<keyword evidence="2" id="KW-1185">Reference proteome</keyword>
<evidence type="ECO:0008006" key="3">
    <source>
        <dbReference type="Google" id="ProtNLM"/>
    </source>
</evidence>
<reference evidence="1 2" key="1">
    <citation type="journal article" date="2018" name="Cell">
        <title>The Chara Genome: Secondary Complexity and Implications for Plant Terrestrialization.</title>
        <authorList>
            <person name="Nishiyama T."/>
            <person name="Sakayama H."/>
            <person name="Vries J.D."/>
            <person name="Buschmann H."/>
            <person name="Saint-Marcoux D."/>
            <person name="Ullrich K.K."/>
            <person name="Haas F.B."/>
            <person name="Vanderstraeten L."/>
            <person name="Becker D."/>
            <person name="Lang D."/>
            <person name="Vosolsobe S."/>
            <person name="Rombauts S."/>
            <person name="Wilhelmsson P.K.I."/>
            <person name="Janitza P."/>
            <person name="Kern R."/>
            <person name="Heyl A."/>
            <person name="Rumpler F."/>
            <person name="Villalobos L.I.A.C."/>
            <person name="Clay J.M."/>
            <person name="Skokan R."/>
            <person name="Toyoda A."/>
            <person name="Suzuki Y."/>
            <person name="Kagoshima H."/>
            <person name="Schijlen E."/>
            <person name="Tajeshwar N."/>
            <person name="Catarino B."/>
            <person name="Hetherington A.J."/>
            <person name="Saltykova A."/>
            <person name="Bonnot C."/>
            <person name="Breuninger H."/>
            <person name="Symeonidi A."/>
            <person name="Radhakrishnan G.V."/>
            <person name="Van Nieuwerburgh F."/>
            <person name="Deforce D."/>
            <person name="Chang C."/>
            <person name="Karol K.G."/>
            <person name="Hedrich R."/>
            <person name="Ulvskov P."/>
            <person name="Glockner G."/>
            <person name="Delwiche C.F."/>
            <person name="Petrasek J."/>
            <person name="Van de Peer Y."/>
            <person name="Friml J."/>
            <person name="Beilby M."/>
            <person name="Dolan L."/>
            <person name="Kohara Y."/>
            <person name="Sugano S."/>
            <person name="Fujiyama A."/>
            <person name="Delaux P.-M."/>
            <person name="Quint M."/>
            <person name="TheiBen G."/>
            <person name="Hagemann M."/>
            <person name="Harholt J."/>
            <person name="Dunand C."/>
            <person name="Zachgo S."/>
            <person name="Langdale J."/>
            <person name="Maumus F."/>
            <person name="Straeten D.V.D."/>
            <person name="Gould S.B."/>
            <person name="Rensing S.A."/>
        </authorList>
    </citation>
    <scope>NUCLEOTIDE SEQUENCE [LARGE SCALE GENOMIC DNA]</scope>
    <source>
        <strain evidence="1 2">S276</strain>
    </source>
</reference>
<dbReference type="AlphaFoldDB" id="A0A388JT43"/>
<evidence type="ECO:0000313" key="1">
    <source>
        <dbReference type="EMBL" id="GBG60955.1"/>
    </source>
</evidence>